<sequence length="353" mass="38472">MTKIYEYTQQPHFWIVHDEQGYWQVPARNNGWQDRSPFVGHAVNLREVADLGGIDLGLPAASAADSFTQELQALPGLTLSNAQGDSAFVTRQGAQVVSWKTADGRERMYLSASTGGMTRADDTIPAAAIRGGVPVCFPQFSDRGPMVKHGFVRSLPWQVATSPSAQSPAMATFVIEDDAQTHQIWPHAFHAEVGVVLDAGRLVITLTATNRGDVAFPFTAALHTYFRVDDIRQVELQGLQQVRYQDATAGCVEVVQQDASVKIAAELDRVYMSPPKKLLLLENGQPSLQIEQVGFEDTVVWNPGPVKAAALPDFPDQDWLHMICVEAACVITPVTLAPGQTWTGGQILSLPSR</sequence>
<proteinExistence type="inferred from homology"/>
<accession>A0ABU6J4W7</accession>
<evidence type="ECO:0000256" key="1">
    <source>
        <dbReference type="ARBA" id="ARBA00001096"/>
    </source>
</evidence>
<dbReference type="CDD" id="cd09020">
    <property type="entry name" value="D-hex-6-P-epi_like"/>
    <property type="match status" value="1"/>
</dbReference>
<reference evidence="5 6" key="1">
    <citation type="submission" date="2023-10" db="EMBL/GenBank/DDBJ databases">
        <title>Noviherbaspirillum sp. CPCC 100848 genome assembly.</title>
        <authorList>
            <person name="Li X.Y."/>
            <person name="Fang X.M."/>
        </authorList>
    </citation>
    <scope>NUCLEOTIDE SEQUENCE [LARGE SCALE GENOMIC DNA]</scope>
    <source>
        <strain evidence="5 6">CPCC 100848</strain>
    </source>
</reference>
<keyword evidence="6" id="KW-1185">Reference proteome</keyword>
<comment type="catalytic activity">
    <reaction evidence="1">
        <text>alpha-D-glucose 6-phosphate = beta-D-glucose 6-phosphate</text>
        <dbReference type="Rhea" id="RHEA:16249"/>
        <dbReference type="ChEBI" id="CHEBI:58225"/>
        <dbReference type="ChEBI" id="CHEBI:58247"/>
        <dbReference type="EC" id="5.1.3.15"/>
    </reaction>
</comment>
<evidence type="ECO:0000256" key="4">
    <source>
        <dbReference type="ARBA" id="ARBA00023235"/>
    </source>
</evidence>
<dbReference type="InterPro" id="IPR025532">
    <property type="entry name" value="G6P_1-epimerase"/>
</dbReference>
<evidence type="ECO:0000256" key="2">
    <source>
        <dbReference type="ARBA" id="ARBA00005866"/>
    </source>
</evidence>
<dbReference type="EC" id="5.1.3.15" evidence="3"/>
<gene>
    <name evidence="5" type="ORF">RY831_04915</name>
</gene>
<comment type="similarity">
    <text evidence="2">Belongs to the glucose-6-phosphate 1-epimerase family.</text>
</comment>
<dbReference type="EMBL" id="JAWIIV010000003">
    <property type="protein sequence ID" value="MEC4718476.1"/>
    <property type="molecule type" value="Genomic_DNA"/>
</dbReference>
<organism evidence="5 6">
    <name type="scientific">Noviherbaspirillum album</name>
    <dbReference type="NCBI Taxonomy" id="3080276"/>
    <lineage>
        <taxon>Bacteria</taxon>
        <taxon>Pseudomonadati</taxon>
        <taxon>Pseudomonadota</taxon>
        <taxon>Betaproteobacteria</taxon>
        <taxon>Burkholderiales</taxon>
        <taxon>Oxalobacteraceae</taxon>
        <taxon>Noviherbaspirillum</taxon>
    </lineage>
</organism>
<dbReference type="InterPro" id="IPR008183">
    <property type="entry name" value="Aldose_1/G6P_1-epimerase"/>
</dbReference>
<dbReference type="PANTHER" id="PTHR11122">
    <property type="entry name" value="APOSPORY-ASSOCIATED PROTEIN C-RELATED"/>
    <property type="match status" value="1"/>
</dbReference>
<comment type="caution">
    <text evidence="5">The sequence shown here is derived from an EMBL/GenBank/DDBJ whole genome shotgun (WGS) entry which is preliminary data.</text>
</comment>
<evidence type="ECO:0000256" key="3">
    <source>
        <dbReference type="ARBA" id="ARBA00012083"/>
    </source>
</evidence>
<dbReference type="Gene3D" id="2.70.98.10">
    <property type="match status" value="1"/>
</dbReference>
<protein>
    <recommendedName>
        <fullName evidence="3">glucose-6-phosphate 1-epimerase</fullName>
        <ecNumber evidence="3">5.1.3.15</ecNumber>
    </recommendedName>
</protein>
<dbReference type="Proteomes" id="UP001352263">
    <property type="component" value="Unassembled WGS sequence"/>
</dbReference>
<dbReference type="SUPFAM" id="SSF74650">
    <property type="entry name" value="Galactose mutarotase-like"/>
    <property type="match status" value="1"/>
</dbReference>
<dbReference type="Pfam" id="PF01263">
    <property type="entry name" value="Aldose_epim"/>
    <property type="match status" value="1"/>
</dbReference>
<evidence type="ECO:0000313" key="6">
    <source>
        <dbReference type="Proteomes" id="UP001352263"/>
    </source>
</evidence>
<dbReference type="InterPro" id="IPR011013">
    <property type="entry name" value="Gal_mutarotase_sf_dom"/>
</dbReference>
<dbReference type="RefSeq" id="WP_326505212.1">
    <property type="nucleotide sequence ID" value="NZ_JAWIIV010000003.1"/>
</dbReference>
<keyword evidence="4" id="KW-0413">Isomerase</keyword>
<dbReference type="PANTHER" id="PTHR11122:SF13">
    <property type="entry name" value="GLUCOSE-6-PHOSPHATE 1-EPIMERASE"/>
    <property type="match status" value="1"/>
</dbReference>
<evidence type="ECO:0000313" key="5">
    <source>
        <dbReference type="EMBL" id="MEC4718476.1"/>
    </source>
</evidence>
<dbReference type="InterPro" id="IPR014718">
    <property type="entry name" value="GH-type_carb-bd"/>
</dbReference>
<name>A0ABU6J4W7_9BURK</name>